<evidence type="ECO:0000313" key="2">
    <source>
        <dbReference type="Proteomes" id="UP000789920"/>
    </source>
</evidence>
<organism evidence="1 2">
    <name type="scientific">Racocetra persica</name>
    <dbReference type="NCBI Taxonomy" id="160502"/>
    <lineage>
        <taxon>Eukaryota</taxon>
        <taxon>Fungi</taxon>
        <taxon>Fungi incertae sedis</taxon>
        <taxon>Mucoromycota</taxon>
        <taxon>Glomeromycotina</taxon>
        <taxon>Glomeromycetes</taxon>
        <taxon>Diversisporales</taxon>
        <taxon>Gigasporaceae</taxon>
        <taxon>Racocetra</taxon>
    </lineage>
</organism>
<comment type="caution">
    <text evidence="1">The sequence shown here is derived from an EMBL/GenBank/DDBJ whole genome shotgun (WGS) entry which is preliminary data.</text>
</comment>
<dbReference type="Proteomes" id="UP000789920">
    <property type="component" value="Unassembled WGS sequence"/>
</dbReference>
<accession>A0ACA9MSJ3</accession>
<gene>
    <name evidence="1" type="ORF">RPERSI_LOCUS6317</name>
</gene>
<sequence length="104" mass="11886">MSSAQEKNPWPYAQGLQNCPETRDPVTLRVQGKIPEWLEGVLYRTGPGTFKIPSKKNPEIVFSFDHWFDGLGQDAKSFKEIARAEMELGKVVPYGFHGLWNDLY</sequence>
<proteinExistence type="predicted"/>
<keyword evidence="2" id="KW-1185">Reference proteome</keyword>
<name>A0ACA9MSJ3_9GLOM</name>
<reference evidence="1" key="1">
    <citation type="submission" date="2021-06" db="EMBL/GenBank/DDBJ databases">
        <authorList>
            <person name="Kallberg Y."/>
            <person name="Tangrot J."/>
            <person name="Rosling A."/>
        </authorList>
    </citation>
    <scope>NUCLEOTIDE SEQUENCE</scope>
    <source>
        <strain evidence="1">MA461A</strain>
    </source>
</reference>
<evidence type="ECO:0000313" key="1">
    <source>
        <dbReference type="EMBL" id="CAG8611174.1"/>
    </source>
</evidence>
<dbReference type="EMBL" id="CAJVQC010009958">
    <property type="protein sequence ID" value="CAG8611174.1"/>
    <property type="molecule type" value="Genomic_DNA"/>
</dbReference>
<protein>
    <submittedName>
        <fullName evidence="1">20651_t:CDS:1</fullName>
    </submittedName>
</protein>